<accession>A0A3P8M083</accession>
<dbReference type="Proteomes" id="UP000274346">
    <property type="component" value="Chromosome"/>
</dbReference>
<dbReference type="AlphaFoldDB" id="A0A3P8M083"/>
<protein>
    <submittedName>
        <fullName evidence="2">Uncharacterized protein conserved in bacteria</fullName>
    </submittedName>
</protein>
<reference evidence="2 3" key="1">
    <citation type="submission" date="2018-12" db="EMBL/GenBank/DDBJ databases">
        <authorList>
            <consortium name="Pathogen Informatics"/>
        </authorList>
    </citation>
    <scope>NUCLEOTIDE SEQUENCE [LARGE SCALE GENOMIC DNA]</scope>
    <source>
        <strain evidence="2 3">NCTC13098</strain>
    </source>
</reference>
<dbReference type="Pfam" id="PF13296">
    <property type="entry name" value="T6SS_Vgr"/>
    <property type="match status" value="1"/>
</dbReference>
<sequence>MIITRATFCVPRANNKLRLEDKRQEEHIKLATEFGKSQLNIGHLVDSQREQRGTGFELRTDEFGAVRAARGVYLTADAQAKGQGQALEMSPAISQITQANSEMQALNGAAEQAKALTCDIQTQNN</sequence>
<gene>
    <name evidence="2" type="ORF">NCTC13098_02951</name>
</gene>
<dbReference type="KEGG" id="rtg:NCTC13098_02951"/>
<organism evidence="2 3">
    <name type="scientific">Raoultella terrigena</name>
    <name type="common">Klebsiella terrigena</name>
    <dbReference type="NCBI Taxonomy" id="577"/>
    <lineage>
        <taxon>Bacteria</taxon>
        <taxon>Pseudomonadati</taxon>
        <taxon>Pseudomonadota</taxon>
        <taxon>Gammaproteobacteria</taxon>
        <taxon>Enterobacterales</taxon>
        <taxon>Enterobacteriaceae</taxon>
        <taxon>Klebsiella/Raoultella group</taxon>
        <taxon>Raoultella</taxon>
    </lineage>
</organism>
<evidence type="ECO:0000313" key="2">
    <source>
        <dbReference type="EMBL" id="VDR26600.1"/>
    </source>
</evidence>
<dbReference type="EMBL" id="LR131271">
    <property type="protein sequence ID" value="VDR26600.1"/>
    <property type="molecule type" value="Genomic_DNA"/>
</dbReference>
<feature type="domain" description="Putative type VI secretion system Rhs element associated Vgr" evidence="1">
    <location>
        <begin position="13"/>
        <end position="110"/>
    </location>
</feature>
<evidence type="ECO:0000313" key="3">
    <source>
        <dbReference type="Proteomes" id="UP000274346"/>
    </source>
</evidence>
<name>A0A3P8M083_RAOTE</name>
<proteinExistence type="predicted"/>
<evidence type="ECO:0000259" key="1">
    <source>
        <dbReference type="Pfam" id="PF13296"/>
    </source>
</evidence>
<dbReference type="InterPro" id="IPR028244">
    <property type="entry name" value="T6SS_Rhs_Vgr_dom"/>
</dbReference>